<sequence>MCFNLWDKQLFCECFNLTSKRPTPLGPVQIHLGTVVAELAPWQGNSHGARSKVGGHPACLPGMPSPFFSFFSLQMAWKYGRQHHALYPS</sequence>
<name>E5A423_LEPMJ</name>
<dbReference type="HOGENOM" id="CLU_2455147_0_0_1"/>
<proteinExistence type="predicted"/>
<accession>E5A423</accession>
<protein>
    <submittedName>
        <fullName evidence="1">Predicted protein</fullName>
    </submittedName>
</protein>
<dbReference type="VEuPathDB" id="FungiDB:LEMA_uP097770.1"/>
<evidence type="ECO:0000313" key="2">
    <source>
        <dbReference type="Proteomes" id="UP000002668"/>
    </source>
</evidence>
<dbReference type="EMBL" id="FP929133">
    <property type="protein sequence ID" value="CBX98368.1"/>
    <property type="molecule type" value="Genomic_DNA"/>
</dbReference>
<dbReference type="InParanoid" id="E5A423"/>
<keyword evidence="2" id="KW-1185">Reference proteome</keyword>
<organism evidence="2">
    <name type="scientific">Leptosphaeria maculans (strain JN3 / isolate v23.1.3 / race Av1-4-5-6-7-8)</name>
    <name type="common">Blackleg fungus</name>
    <name type="synonym">Phoma lingam</name>
    <dbReference type="NCBI Taxonomy" id="985895"/>
    <lineage>
        <taxon>Eukaryota</taxon>
        <taxon>Fungi</taxon>
        <taxon>Dikarya</taxon>
        <taxon>Ascomycota</taxon>
        <taxon>Pezizomycotina</taxon>
        <taxon>Dothideomycetes</taxon>
        <taxon>Pleosporomycetidae</taxon>
        <taxon>Pleosporales</taxon>
        <taxon>Pleosporineae</taxon>
        <taxon>Leptosphaeriaceae</taxon>
        <taxon>Plenodomus</taxon>
        <taxon>Plenodomus lingam/Leptosphaeria maculans species complex</taxon>
    </lineage>
</organism>
<evidence type="ECO:0000313" key="1">
    <source>
        <dbReference type="EMBL" id="CBX98368.1"/>
    </source>
</evidence>
<reference evidence="2" key="1">
    <citation type="journal article" date="2011" name="Nat. Commun.">
        <title>Effector diversification within compartments of the Leptosphaeria maculans genome affected by Repeat-Induced Point mutations.</title>
        <authorList>
            <person name="Rouxel T."/>
            <person name="Grandaubert J."/>
            <person name="Hane J.K."/>
            <person name="Hoede C."/>
            <person name="van de Wouw A.P."/>
            <person name="Couloux A."/>
            <person name="Dominguez V."/>
            <person name="Anthouard V."/>
            <person name="Bally P."/>
            <person name="Bourras S."/>
            <person name="Cozijnsen A.J."/>
            <person name="Ciuffetti L.M."/>
            <person name="Degrave A."/>
            <person name="Dilmaghani A."/>
            <person name="Duret L."/>
            <person name="Fudal I."/>
            <person name="Goodwin S.B."/>
            <person name="Gout L."/>
            <person name="Glaser N."/>
            <person name="Linglin J."/>
            <person name="Kema G.H.J."/>
            <person name="Lapalu N."/>
            <person name="Lawrence C.B."/>
            <person name="May K."/>
            <person name="Meyer M."/>
            <person name="Ollivier B."/>
            <person name="Poulain J."/>
            <person name="Schoch C.L."/>
            <person name="Simon A."/>
            <person name="Spatafora J.W."/>
            <person name="Stachowiak A."/>
            <person name="Turgeon B.G."/>
            <person name="Tyler B.M."/>
            <person name="Vincent D."/>
            <person name="Weissenbach J."/>
            <person name="Amselem J."/>
            <person name="Quesneville H."/>
            <person name="Oliver R.P."/>
            <person name="Wincker P."/>
            <person name="Balesdent M.-H."/>
            <person name="Howlett B.J."/>
        </authorList>
    </citation>
    <scope>NUCLEOTIDE SEQUENCE [LARGE SCALE GENOMIC DNA]</scope>
    <source>
        <strain evidence="2">JN3 / isolate v23.1.3 / race Av1-4-5-6-7-8</strain>
    </source>
</reference>
<gene>
    <name evidence="1" type="ORF">LEMA_uP097770.1</name>
</gene>
<dbReference type="Proteomes" id="UP000002668">
    <property type="component" value="Genome"/>
</dbReference>
<dbReference type="AlphaFoldDB" id="E5A423"/>